<accession>A0A0F9WHA4</accession>
<dbReference type="AlphaFoldDB" id="A0A0F9WHA4"/>
<organism evidence="1">
    <name type="scientific">marine sediment metagenome</name>
    <dbReference type="NCBI Taxonomy" id="412755"/>
    <lineage>
        <taxon>unclassified sequences</taxon>
        <taxon>metagenomes</taxon>
        <taxon>ecological metagenomes</taxon>
    </lineage>
</organism>
<gene>
    <name evidence="1" type="ORF">LCGC14_0357370</name>
</gene>
<comment type="caution">
    <text evidence="1">The sequence shown here is derived from an EMBL/GenBank/DDBJ whole genome shotgun (WGS) entry which is preliminary data.</text>
</comment>
<protein>
    <submittedName>
        <fullName evidence="1">Uncharacterized protein</fullName>
    </submittedName>
</protein>
<dbReference type="EMBL" id="LAZR01000274">
    <property type="protein sequence ID" value="KKN77763.1"/>
    <property type="molecule type" value="Genomic_DNA"/>
</dbReference>
<evidence type="ECO:0000313" key="1">
    <source>
        <dbReference type="EMBL" id="KKN77763.1"/>
    </source>
</evidence>
<proteinExistence type="predicted"/>
<sequence>MELVGTVHEFEQSSTGYVRIVGEEGEVGQQHIKPSFSENWELMVRDWSPALEKVVGEAYYVTYEELGVCLNMETADG</sequence>
<reference evidence="1" key="1">
    <citation type="journal article" date="2015" name="Nature">
        <title>Complex archaea that bridge the gap between prokaryotes and eukaryotes.</title>
        <authorList>
            <person name="Spang A."/>
            <person name="Saw J.H."/>
            <person name="Jorgensen S.L."/>
            <person name="Zaremba-Niedzwiedzka K."/>
            <person name="Martijn J."/>
            <person name="Lind A.E."/>
            <person name="van Eijk R."/>
            <person name="Schleper C."/>
            <person name="Guy L."/>
            <person name="Ettema T.J."/>
        </authorList>
    </citation>
    <scope>NUCLEOTIDE SEQUENCE</scope>
</reference>
<name>A0A0F9WHA4_9ZZZZ</name>